<evidence type="ECO:0000259" key="10">
    <source>
        <dbReference type="PROSITE" id="PS50979"/>
    </source>
</evidence>
<dbReference type="InterPro" id="IPR005481">
    <property type="entry name" value="BC-like_N"/>
</dbReference>
<dbReference type="PANTHER" id="PTHR18866">
    <property type="entry name" value="CARBOXYLASE:PYRUVATE/ACETYL-COA/PROPIONYL-COA CARBOXYLASE"/>
    <property type="match status" value="1"/>
</dbReference>
<evidence type="ECO:0000256" key="2">
    <source>
        <dbReference type="ARBA" id="ARBA00022598"/>
    </source>
</evidence>
<keyword evidence="2" id="KW-0436">Ligase</keyword>
<dbReference type="EMBL" id="WTYN01000001">
    <property type="protein sequence ID" value="MXO62557.1"/>
    <property type="molecule type" value="Genomic_DNA"/>
</dbReference>
<dbReference type="InterPro" id="IPR011764">
    <property type="entry name" value="Biotin_carboxylation_dom"/>
</dbReference>
<dbReference type="GO" id="GO:0005524">
    <property type="term" value="F:ATP binding"/>
    <property type="evidence" value="ECO:0007669"/>
    <property type="project" value="UniProtKB-UniRule"/>
</dbReference>
<dbReference type="Pfam" id="PF00289">
    <property type="entry name" value="Biotin_carb_N"/>
    <property type="match status" value="1"/>
</dbReference>
<gene>
    <name evidence="11" type="ORF">GRI48_05980</name>
</gene>
<dbReference type="Gene3D" id="3.30.470.20">
    <property type="entry name" value="ATP-grasp fold, B domain"/>
    <property type="match status" value="1"/>
</dbReference>
<dbReference type="InterPro" id="IPR011761">
    <property type="entry name" value="ATP-grasp"/>
</dbReference>
<organism evidence="11 12">
    <name type="scientific">Qipengyuania oceanensis</name>
    <dbReference type="NCBI Taxonomy" id="1463597"/>
    <lineage>
        <taxon>Bacteria</taxon>
        <taxon>Pseudomonadati</taxon>
        <taxon>Pseudomonadota</taxon>
        <taxon>Alphaproteobacteria</taxon>
        <taxon>Sphingomonadales</taxon>
        <taxon>Erythrobacteraceae</taxon>
        <taxon>Qipengyuania</taxon>
    </lineage>
</organism>
<dbReference type="SUPFAM" id="SSF51246">
    <property type="entry name" value="Rudiment single hybrid motif"/>
    <property type="match status" value="1"/>
</dbReference>
<dbReference type="OrthoDB" id="9763189at2"/>
<dbReference type="CDD" id="cd06850">
    <property type="entry name" value="biotinyl_domain"/>
    <property type="match status" value="1"/>
</dbReference>
<dbReference type="Pfam" id="PF00364">
    <property type="entry name" value="Biotin_lipoyl"/>
    <property type="match status" value="1"/>
</dbReference>
<dbReference type="SUPFAM" id="SSF52440">
    <property type="entry name" value="PreATP-grasp domain"/>
    <property type="match status" value="1"/>
</dbReference>
<keyword evidence="4 7" id="KW-0067">ATP-binding</keyword>
<dbReference type="Pfam" id="PF02786">
    <property type="entry name" value="CPSase_L_D2"/>
    <property type="match status" value="1"/>
</dbReference>
<evidence type="ECO:0000256" key="4">
    <source>
        <dbReference type="ARBA" id="ARBA00022840"/>
    </source>
</evidence>
<name>A0A844YF55_9SPHN</name>
<evidence type="ECO:0000256" key="3">
    <source>
        <dbReference type="ARBA" id="ARBA00022741"/>
    </source>
</evidence>
<dbReference type="GO" id="GO:0046872">
    <property type="term" value="F:metal ion binding"/>
    <property type="evidence" value="ECO:0007669"/>
    <property type="project" value="InterPro"/>
</dbReference>
<comment type="cofactor">
    <cofactor evidence="1">
        <name>biotin</name>
        <dbReference type="ChEBI" id="CHEBI:57586"/>
    </cofactor>
</comment>
<evidence type="ECO:0000256" key="6">
    <source>
        <dbReference type="ARBA" id="ARBA00023267"/>
    </source>
</evidence>
<dbReference type="Proteomes" id="UP000445582">
    <property type="component" value="Unassembled WGS sequence"/>
</dbReference>
<dbReference type="SUPFAM" id="SSF51230">
    <property type="entry name" value="Single hybrid motif"/>
    <property type="match status" value="1"/>
</dbReference>
<dbReference type="InterPro" id="IPR050856">
    <property type="entry name" value="Biotin_carboxylase_complex"/>
</dbReference>
<dbReference type="PROSITE" id="PS50968">
    <property type="entry name" value="BIOTINYL_LIPOYL"/>
    <property type="match status" value="1"/>
</dbReference>
<evidence type="ECO:0000256" key="5">
    <source>
        <dbReference type="ARBA" id="ARBA00022946"/>
    </source>
</evidence>
<proteinExistence type="predicted"/>
<dbReference type="InterPro" id="IPR000089">
    <property type="entry name" value="Biotin_lipoyl"/>
</dbReference>
<dbReference type="FunFam" id="3.30.470.20:FF:000028">
    <property type="entry name" value="Methylcrotonoyl-CoA carboxylase subunit alpha, mitochondrial"/>
    <property type="match status" value="1"/>
</dbReference>
<dbReference type="PANTHER" id="PTHR18866:SF33">
    <property type="entry name" value="METHYLCROTONOYL-COA CARBOXYLASE SUBUNIT ALPHA, MITOCHONDRIAL-RELATED"/>
    <property type="match status" value="1"/>
</dbReference>
<keyword evidence="6" id="KW-0092">Biotin</keyword>
<dbReference type="PROSITE" id="PS00867">
    <property type="entry name" value="CPSASE_2"/>
    <property type="match status" value="1"/>
</dbReference>
<dbReference type="InterPro" id="IPR011053">
    <property type="entry name" value="Single_hybrid_motif"/>
</dbReference>
<evidence type="ECO:0000259" key="9">
    <source>
        <dbReference type="PROSITE" id="PS50975"/>
    </source>
</evidence>
<dbReference type="RefSeq" id="WP_160672785.1">
    <property type="nucleotide sequence ID" value="NZ_WTYN01000001.1"/>
</dbReference>
<dbReference type="FunFam" id="2.40.50.100:FF:000003">
    <property type="entry name" value="Acetyl-CoA carboxylase biotin carboxyl carrier protein"/>
    <property type="match status" value="1"/>
</dbReference>
<evidence type="ECO:0000313" key="11">
    <source>
        <dbReference type="EMBL" id="MXO62557.1"/>
    </source>
</evidence>
<dbReference type="InterPro" id="IPR001882">
    <property type="entry name" value="Biotin_BS"/>
</dbReference>
<reference evidence="11 12" key="1">
    <citation type="submission" date="2019-12" db="EMBL/GenBank/DDBJ databases">
        <title>Genomic-based taxomic classification of the family Erythrobacteraceae.</title>
        <authorList>
            <person name="Xu L."/>
        </authorList>
    </citation>
    <scope>NUCLEOTIDE SEQUENCE [LARGE SCALE GENOMIC DNA]</scope>
    <source>
        <strain evidence="11 12">MCCC 1A09965</strain>
    </source>
</reference>
<accession>A0A844YF55</accession>
<dbReference type="InterPro" id="IPR011054">
    <property type="entry name" value="Rudment_hybrid_motif"/>
</dbReference>
<dbReference type="SUPFAM" id="SSF56059">
    <property type="entry name" value="Glutathione synthetase ATP-binding domain-like"/>
    <property type="match status" value="1"/>
</dbReference>
<sequence>MISKLLIANRGEIACRIIRTARRMGIATVAVYSDADAKALHVRQADEAVHIGPSPAAESYLVGEKIIAAAKQTGADAIHPGYGFLSENAGFAQAVIDAGLIWVGPKPASIEAMGLKDAAKKLMRAAGVPVTPGYEGEDQSVERLKQEADAIGYPVLIKAVAGGGGKGMRKVDAPEDFEAALESCRREAKASFSNDEVLLEKWITSPRHIEVQVFGDSHGNVVHLFERDCSLQRRHQKVIEEAPAPGMDEATRQEICAAAVRAAKAVDYEGAGTIEFIADASEGLRADRIFFMEMNTRLQVEHPVTEEITGVDLVEWQLRVASGEPIPLKQEELSINGHAIEARLYAEDPAKGFLPSTGRLDEFYIPTLHARVETGVEEGSSVSPFYDPMIAKVVVHAPSRRRAIAALQEELDGTLVHPVKTNAGFLWLCLSDSAFQDADLDTGLIERRGEALMPPADPSLANLDVAAAAEALSWEWREDTIPGHKARELTGLRLNGPARRDVHFILPSGESASGQITRRAQEDDQFEVWTRDTGEGILIVEQGQTYFLRRRVDGTGHASAADGAILAPMPGKVIAVDVAEGQAVTAGQRLMVLEAMKMEHALTAPFDGTVTELNASEGGQVQVEAVLAVVEPKEE</sequence>
<dbReference type="GO" id="GO:0016874">
    <property type="term" value="F:ligase activity"/>
    <property type="evidence" value="ECO:0007669"/>
    <property type="project" value="UniProtKB-KW"/>
</dbReference>
<keyword evidence="5" id="KW-0809">Transit peptide</keyword>
<dbReference type="Pfam" id="PF02785">
    <property type="entry name" value="Biotin_carb_C"/>
    <property type="match status" value="1"/>
</dbReference>
<dbReference type="Gene3D" id="2.40.50.100">
    <property type="match status" value="1"/>
</dbReference>
<protein>
    <submittedName>
        <fullName evidence="11">ATP-grasp domain-containing protein</fullName>
    </submittedName>
</protein>
<dbReference type="PROSITE" id="PS50979">
    <property type="entry name" value="BC"/>
    <property type="match status" value="1"/>
</dbReference>
<feature type="domain" description="Lipoyl-binding" evidence="8">
    <location>
        <begin position="555"/>
        <end position="631"/>
    </location>
</feature>
<feature type="domain" description="ATP-grasp" evidence="9">
    <location>
        <begin position="120"/>
        <end position="322"/>
    </location>
</feature>
<comment type="caution">
    <text evidence="11">The sequence shown here is derived from an EMBL/GenBank/DDBJ whole genome shotgun (WGS) entry which is preliminary data.</text>
</comment>
<dbReference type="SMART" id="SM00878">
    <property type="entry name" value="Biotin_carb_C"/>
    <property type="match status" value="1"/>
</dbReference>
<dbReference type="InterPro" id="IPR005482">
    <property type="entry name" value="Biotin_COase_C"/>
</dbReference>
<dbReference type="AlphaFoldDB" id="A0A844YF55"/>
<dbReference type="FunFam" id="3.40.50.20:FF:000010">
    <property type="entry name" value="Propionyl-CoA carboxylase subunit alpha"/>
    <property type="match status" value="1"/>
</dbReference>
<dbReference type="InterPro" id="IPR016185">
    <property type="entry name" value="PreATP-grasp_dom_sf"/>
</dbReference>
<dbReference type="InterPro" id="IPR005479">
    <property type="entry name" value="CPAse_ATP-bd"/>
</dbReference>
<keyword evidence="3 7" id="KW-0547">Nucleotide-binding</keyword>
<evidence type="ECO:0000256" key="1">
    <source>
        <dbReference type="ARBA" id="ARBA00001953"/>
    </source>
</evidence>
<keyword evidence="12" id="KW-1185">Reference proteome</keyword>
<evidence type="ECO:0000256" key="7">
    <source>
        <dbReference type="PROSITE-ProRule" id="PRU00409"/>
    </source>
</evidence>
<feature type="domain" description="Biotin carboxylation" evidence="10">
    <location>
        <begin position="1"/>
        <end position="450"/>
    </location>
</feature>
<dbReference type="PROSITE" id="PS50975">
    <property type="entry name" value="ATP_GRASP"/>
    <property type="match status" value="1"/>
</dbReference>
<evidence type="ECO:0000259" key="8">
    <source>
        <dbReference type="PROSITE" id="PS50968"/>
    </source>
</evidence>
<dbReference type="FunFam" id="3.30.1490.20:FF:000003">
    <property type="entry name" value="acetyl-CoA carboxylase isoform X1"/>
    <property type="match status" value="1"/>
</dbReference>
<evidence type="ECO:0000313" key="12">
    <source>
        <dbReference type="Proteomes" id="UP000445582"/>
    </source>
</evidence>
<dbReference type="PROSITE" id="PS00188">
    <property type="entry name" value="BIOTIN"/>
    <property type="match status" value="1"/>
</dbReference>